<sequence length="261" mass="29596">MDLTPTKPCYCPEVRFNLAEWRNRVENTGTCGDPTKRKVDNNLGKYTIIHPAEIRALTLLLAENQTEDECYICSCACWQGVGVVWDKNFKSLKEEVMSDDVCIDEYYGNTDFQLTNNSRLKESPQWTYSLRRHSRSRLKCRGRGSLAYSSMTTCFGVTIDVTPSSGLRKTNYTHKVVSISTAPENYKTRVGTLSRLTNAALVAYHATAPSDSAGDAALYRPELSIQLTENSTRSTYRHSEHIYCTKMVTTMLTTDRPDRRK</sequence>
<gene>
    <name evidence="1" type="ORF">TPSB3V08_LOCUS5074</name>
</gene>
<protein>
    <submittedName>
        <fullName evidence="1">Uncharacterized protein</fullName>
    </submittedName>
</protein>
<dbReference type="EMBL" id="OD002602">
    <property type="protein sequence ID" value="CAD7405623.1"/>
    <property type="molecule type" value="Genomic_DNA"/>
</dbReference>
<reference evidence="1" key="1">
    <citation type="submission" date="2020-11" db="EMBL/GenBank/DDBJ databases">
        <authorList>
            <person name="Tran Van P."/>
        </authorList>
    </citation>
    <scope>NUCLEOTIDE SEQUENCE</scope>
</reference>
<proteinExistence type="predicted"/>
<dbReference type="AlphaFoldDB" id="A0A7R9H1R1"/>
<name>A0A7R9H1R1_TIMPO</name>
<organism evidence="1">
    <name type="scientific">Timema poppense</name>
    <name type="common">Walking stick</name>
    <dbReference type="NCBI Taxonomy" id="170557"/>
    <lineage>
        <taxon>Eukaryota</taxon>
        <taxon>Metazoa</taxon>
        <taxon>Ecdysozoa</taxon>
        <taxon>Arthropoda</taxon>
        <taxon>Hexapoda</taxon>
        <taxon>Insecta</taxon>
        <taxon>Pterygota</taxon>
        <taxon>Neoptera</taxon>
        <taxon>Polyneoptera</taxon>
        <taxon>Phasmatodea</taxon>
        <taxon>Timematodea</taxon>
        <taxon>Timematoidea</taxon>
        <taxon>Timematidae</taxon>
        <taxon>Timema</taxon>
    </lineage>
</organism>
<accession>A0A7R9H1R1</accession>
<evidence type="ECO:0000313" key="1">
    <source>
        <dbReference type="EMBL" id="CAD7405623.1"/>
    </source>
</evidence>